<dbReference type="InterPro" id="IPR006016">
    <property type="entry name" value="UspA"/>
</dbReference>
<dbReference type="PANTHER" id="PTHR31964:SF125">
    <property type="entry name" value="OS05G0357525 PROTEIN"/>
    <property type="match status" value="1"/>
</dbReference>
<evidence type="ECO:0000313" key="3">
    <source>
        <dbReference type="Proteomes" id="UP001154282"/>
    </source>
</evidence>
<dbReference type="CDD" id="cd23659">
    <property type="entry name" value="USP_At3g01520-like"/>
    <property type="match status" value="1"/>
</dbReference>
<accession>A0AAV0H919</accession>
<dbReference type="Pfam" id="PF00582">
    <property type="entry name" value="Usp"/>
    <property type="match status" value="1"/>
</dbReference>
<dbReference type="PANTHER" id="PTHR31964">
    <property type="entry name" value="ADENINE NUCLEOTIDE ALPHA HYDROLASES-LIKE SUPERFAMILY PROTEIN"/>
    <property type="match status" value="1"/>
</dbReference>
<keyword evidence="3" id="KW-1185">Reference proteome</keyword>
<protein>
    <recommendedName>
        <fullName evidence="1">UspA domain-containing protein</fullName>
    </recommendedName>
</protein>
<evidence type="ECO:0000313" key="2">
    <source>
        <dbReference type="EMBL" id="CAI0381796.1"/>
    </source>
</evidence>
<dbReference type="Gene3D" id="3.40.50.620">
    <property type="entry name" value="HUPs"/>
    <property type="match status" value="1"/>
</dbReference>
<dbReference type="EMBL" id="CAMGYJ010000002">
    <property type="protein sequence ID" value="CAI0381796.1"/>
    <property type="molecule type" value="Genomic_DNA"/>
</dbReference>
<dbReference type="AlphaFoldDB" id="A0AAV0H919"/>
<reference evidence="2" key="1">
    <citation type="submission" date="2022-08" db="EMBL/GenBank/DDBJ databases">
        <authorList>
            <person name="Gutierrez-Valencia J."/>
        </authorList>
    </citation>
    <scope>NUCLEOTIDE SEQUENCE</scope>
</reference>
<dbReference type="Proteomes" id="UP001154282">
    <property type="component" value="Unassembled WGS sequence"/>
</dbReference>
<evidence type="ECO:0000259" key="1">
    <source>
        <dbReference type="Pfam" id="PF00582"/>
    </source>
</evidence>
<gene>
    <name evidence="2" type="ORF">LITE_LOCUS3298</name>
</gene>
<dbReference type="SUPFAM" id="SSF52402">
    <property type="entry name" value="Adenine nucleotide alpha hydrolases-like"/>
    <property type="match status" value="1"/>
</dbReference>
<dbReference type="InterPro" id="IPR014729">
    <property type="entry name" value="Rossmann-like_a/b/a_fold"/>
</dbReference>
<name>A0AAV0H919_9ROSI</name>
<organism evidence="2 3">
    <name type="scientific">Linum tenue</name>
    <dbReference type="NCBI Taxonomy" id="586396"/>
    <lineage>
        <taxon>Eukaryota</taxon>
        <taxon>Viridiplantae</taxon>
        <taxon>Streptophyta</taxon>
        <taxon>Embryophyta</taxon>
        <taxon>Tracheophyta</taxon>
        <taxon>Spermatophyta</taxon>
        <taxon>Magnoliopsida</taxon>
        <taxon>eudicotyledons</taxon>
        <taxon>Gunneridae</taxon>
        <taxon>Pentapetalae</taxon>
        <taxon>rosids</taxon>
        <taxon>fabids</taxon>
        <taxon>Malpighiales</taxon>
        <taxon>Linaceae</taxon>
        <taxon>Linum</taxon>
    </lineage>
</organism>
<proteinExistence type="predicted"/>
<sequence length="152" mass="16852">MSTLEKTPSPPEQKKVFLAAVDESEESMHALSWFVNKIMPASSSGHHRSTLVLLYIKPPRSLYLYPDGDAGHMFSADVMTAMDKYRNDVAECVMLKAKRVCNEAAGHNDDDHVKVETMIENGDARDVICQVADKLCVDVLVMGSHGYGPIKR</sequence>
<feature type="domain" description="UspA" evidence="1">
    <location>
        <begin position="17"/>
        <end position="152"/>
    </location>
</feature>
<comment type="caution">
    <text evidence="2">The sequence shown here is derived from an EMBL/GenBank/DDBJ whole genome shotgun (WGS) entry which is preliminary data.</text>
</comment>